<keyword evidence="8" id="KW-0186">Copper</keyword>
<dbReference type="Pfam" id="PF00115">
    <property type="entry name" value="COX1"/>
    <property type="match status" value="1"/>
</dbReference>
<dbReference type="InterPro" id="IPR023616">
    <property type="entry name" value="Cyt_c_oxase-like_su1_dom"/>
</dbReference>
<keyword evidence="9" id="KW-1133">Transmembrane helix</keyword>
<keyword evidence="5" id="KW-0479">Metal-binding</keyword>
<feature type="domain" description="Cytochrome oxidase subunit I profile" evidence="10">
    <location>
        <begin position="1"/>
        <end position="280"/>
    </location>
</feature>
<feature type="transmembrane region" description="Helical" evidence="9">
    <location>
        <begin position="69"/>
        <end position="92"/>
    </location>
</feature>
<feature type="transmembrane region" description="Helical" evidence="9">
    <location>
        <begin position="12"/>
        <end position="29"/>
    </location>
</feature>
<dbReference type="PROSITE" id="PS50855">
    <property type="entry name" value="COX1"/>
    <property type="match status" value="1"/>
</dbReference>
<keyword evidence="2" id="KW-0813">Transport</keyword>
<evidence type="ECO:0000256" key="1">
    <source>
        <dbReference type="ARBA" id="ARBA00009578"/>
    </source>
</evidence>
<gene>
    <name evidence="11" type="ORF">R5W23_006030</name>
</gene>
<dbReference type="PANTHER" id="PTHR10422">
    <property type="entry name" value="CYTOCHROME C OXIDASE SUBUNIT 1"/>
    <property type="match status" value="1"/>
</dbReference>
<sequence>MFWFFAHPEVYIVFLPATGFVSAIIPTFTRRVMFGYTALTLSLVGTAFIAFGVWVHHMFAPPLPRVGQGVFTGASLMVAIPSGVQIFCWIATLWGGKIRLRSPLLFVLGFFAVFVIGGMTGVMLASVSIDIQVHDTSFVVAHLHYVLIGGGVFPLLAAVLYWLPKWAGRVPSERLARLSFALIFVGFNLTFFPMHHVGPRGMPRRVYTYLPEQNWDGLYLLATAGAFTLSAGFLCFLVNVLWTRRYGAPAGANPWGAGTLEWAAASPPDPHNFTRLPTVGGREPLWEGAENTPVVTGLATDTREVLVTTPHDAEPHHRNHLPNDSAWPFLAAVVTGGSFVGLVFTAWAFPAGMAVLLVALLGWFWPTKEPDPIHHPHTRPAVAGEK</sequence>
<feature type="transmembrane region" description="Helical" evidence="9">
    <location>
        <begin position="36"/>
        <end position="57"/>
    </location>
</feature>
<accession>A0ABU5EWM3</accession>
<evidence type="ECO:0000256" key="8">
    <source>
        <dbReference type="ARBA" id="ARBA00023008"/>
    </source>
</evidence>
<keyword evidence="4" id="KW-0679">Respiratory chain</keyword>
<evidence type="ECO:0000256" key="3">
    <source>
        <dbReference type="ARBA" id="ARBA00022617"/>
    </source>
</evidence>
<keyword evidence="3" id="KW-0349">Heme</keyword>
<dbReference type="Proteomes" id="UP001272242">
    <property type="component" value="Unassembled WGS sequence"/>
</dbReference>
<evidence type="ECO:0000256" key="4">
    <source>
        <dbReference type="ARBA" id="ARBA00022660"/>
    </source>
</evidence>
<dbReference type="PRINTS" id="PR01165">
    <property type="entry name" value="CYCOXIDASEI"/>
</dbReference>
<feature type="transmembrane region" description="Helical" evidence="9">
    <location>
        <begin position="175"/>
        <end position="198"/>
    </location>
</feature>
<dbReference type="InterPro" id="IPR036927">
    <property type="entry name" value="Cyt_c_oxase-like_su1_sf"/>
</dbReference>
<dbReference type="SUPFAM" id="SSF81442">
    <property type="entry name" value="Cytochrome c oxidase subunit I-like"/>
    <property type="match status" value="1"/>
</dbReference>
<dbReference type="InterPro" id="IPR000883">
    <property type="entry name" value="Cyt_C_Oxase_1"/>
</dbReference>
<feature type="transmembrane region" description="Helical" evidence="9">
    <location>
        <begin position="141"/>
        <end position="163"/>
    </location>
</feature>
<dbReference type="PANTHER" id="PTHR10422:SF35">
    <property type="entry name" value="CYTOCHROME BO(3) UBIQUINOL OXIDASE SUBUNIT 1"/>
    <property type="match status" value="1"/>
</dbReference>
<organism evidence="11 12">
    <name type="scientific">Gemmata algarum</name>
    <dbReference type="NCBI Taxonomy" id="2975278"/>
    <lineage>
        <taxon>Bacteria</taxon>
        <taxon>Pseudomonadati</taxon>
        <taxon>Planctomycetota</taxon>
        <taxon>Planctomycetia</taxon>
        <taxon>Gemmatales</taxon>
        <taxon>Gemmataceae</taxon>
        <taxon>Gemmata</taxon>
    </lineage>
</organism>
<comment type="similarity">
    <text evidence="1">Belongs to the heme-copper respiratory oxidase family.</text>
</comment>
<feature type="transmembrane region" description="Helical" evidence="9">
    <location>
        <begin position="104"/>
        <end position="129"/>
    </location>
</feature>
<protein>
    <submittedName>
        <fullName evidence="11">Cbb3-type cytochrome c oxidase subunit I</fullName>
    </submittedName>
</protein>
<dbReference type="Gene3D" id="1.10.287.70">
    <property type="match status" value="1"/>
</dbReference>
<feature type="transmembrane region" description="Helical" evidence="9">
    <location>
        <begin position="339"/>
        <end position="365"/>
    </location>
</feature>
<feature type="non-terminal residue" evidence="11">
    <location>
        <position position="386"/>
    </location>
</feature>
<feature type="transmembrane region" description="Helical" evidence="9">
    <location>
        <begin position="218"/>
        <end position="242"/>
    </location>
</feature>
<proteinExistence type="inferred from homology"/>
<keyword evidence="6" id="KW-0249">Electron transport</keyword>
<name>A0ABU5EWM3_9BACT</name>
<evidence type="ECO:0000313" key="12">
    <source>
        <dbReference type="Proteomes" id="UP001272242"/>
    </source>
</evidence>
<evidence type="ECO:0000256" key="2">
    <source>
        <dbReference type="ARBA" id="ARBA00022448"/>
    </source>
</evidence>
<keyword evidence="9" id="KW-0472">Membrane</keyword>
<evidence type="ECO:0000256" key="6">
    <source>
        <dbReference type="ARBA" id="ARBA00022982"/>
    </source>
</evidence>
<reference evidence="12" key="1">
    <citation type="journal article" date="2023" name="Mar. Drugs">
        <title>Gemmata algarum, a Novel Planctomycete Isolated from an Algal Mat, Displays Antimicrobial Activity.</title>
        <authorList>
            <person name="Kumar G."/>
            <person name="Kallscheuer N."/>
            <person name="Kashif M."/>
            <person name="Ahamad S."/>
            <person name="Jagadeeshwari U."/>
            <person name="Pannikurungottu S."/>
            <person name="Haufschild T."/>
            <person name="Kabuu M."/>
            <person name="Sasikala C."/>
            <person name="Jogler C."/>
            <person name="Ramana C."/>
        </authorList>
    </citation>
    <scope>NUCLEOTIDE SEQUENCE [LARGE SCALE GENOMIC DNA]</scope>
    <source>
        <strain evidence="12">JC673</strain>
    </source>
</reference>
<dbReference type="EMBL" id="JAXBLV010000063">
    <property type="protein sequence ID" value="MDY3558857.1"/>
    <property type="molecule type" value="Genomic_DNA"/>
</dbReference>
<keyword evidence="12" id="KW-1185">Reference proteome</keyword>
<evidence type="ECO:0000313" key="11">
    <source>
        <dbReference type="EMBL" id="MDY3558857.1"/>
    </source>
</evidence>
<evidence type="ECO:0000259" key="10">
    <source>
        <dbReference type="PROSITE" id="PS50855"/>
    </source>
</evidence>
<dbReference type="Gene3D" id="1.20.210.10">
    <property type="entry name" value="Cytochrome c oxidase-like, subunit I domain"/>
    <property type="match status" value="1"/>
</dbReference>
<evidence type="ECO:0000256" key="9">
    <source>
        <dbReference type="SAM" id="Phobius"/>
    </source>
</evidence>
<keyword evidence="7" id="KW-0408">Iron</keyword>
<comment type="caution">
    <text evidence="11">The sequence shown here is derived from an EMBL/GenBank/DDBJ whole genome shotgun (WGS) entry which is preliminary data.</text>
</comment>
<evidence type="ECO:0000256" key="5">
    <source>
        <dbReference type="ARBA" id="ARBA00022723"/>
    </source>
</evidence>
<evidence type="ECO:0000256" key="7">
    <source>
        <dbReference type="ARBA" id="ARBA00023004"/>
    </source>
</evidence>
<keyword evidence="9" id="KW-0812">Transmembrane</keyword>